<dbReference type="PROSITE" id="PS50943">
    <property type="entry name" value="HTH_CROC1"/>
    <property type="match status" value="1"/>
</dbReference>
<name>A0A2Z6EYY4_9BURK</name>
<evidence type="ECO:0000313" key="1">
    <source>
        <dbReference type="EMBL" id="BBE10475.1"/>
    </source>
</evidence>
<dbReference type="AlphaFoldDB" id="A0A2Z6EYY4"/>
<dbReference type="CDD" id="cd00093">
    <property type="entry name" value="HTH_XRE"/>
    <property type="match status" value="1"/>
</dbReference>
<gene>
    <name evidence="1" type="ORF">MCB1EB_2314</name>
</gene>
<proteinExistence type="predicted"/>
<dbReference type="Gene3D" id="1.10.260.40">
    <property type="entry name" value="lambda repressor-like DNA-binding domains"/>
    <property type="match status" value="1"/>
</dbReference>
<dbReference type="InterPro" id="IPR010982">
    <property type="entry name" value="Lambda_DNA-bd_dom_sf"/>
</dbReference>
<sequence length="121" mass="13832">MMRQNRFMPTNQERSSFSERLRLALKRGHKPVKGATDLARLFNLQHDGTGVSVQTTHKWLSGRAIPTTEKIRTLAEWLGVSEHWLHYGPPPDSSLLKVKETKLQQAKYPTSPETIELAKKN</sequence>
<dbReference type="SUPFAM" id="SSF47413">
    <property type="entry name" value="lambda repressor-like DNA-binding domains"/>
    <property type="match status" value="1"/>
</dbReference>
<evidence type="ECO:0000313" key="2">
    <source>
        <dbReference type="Proteomes" id="UP000282597"/>
    </source>
</evidence>
<dbReference type="EMBL" id="AP018150">
    <property type="protein sequence ID" value="BBE10475.1"/>
    <property type="molecule type" value="Genomic_DNA"/>
</dbReference>
<dbReference type="GO" id="GO:0003677">
    <property type="term" value="F:DNA binding"/>
    <property type="evidence" value="ECO:0007669"/>
    <property type="project" value="InterPro"/>
</dbReference>
<protein>
    <submittedName>
        <fullName evidence="1">Transcriptional regulator</fullName>
    </submittedName>
</protein>
<dbReference type="Proteomes" id="UP000282597">
    <property type="component" value="Chromosome"/>
</dbReference>
<dbReference type="InterPro" id="IPR001387">
    <property type="entry name" value="Cro/C1-type_HTH"/>
</dbReference>
<dbReference type="KEGG" id="mcys:MCB1EB_2314"/>
<keyword evidence="2" id="KW-1185">Reference proteome</keyword>
<accession>A0A2Z6EYY4</accession>
<reference evidence="1 2" key="1">
    <citation type="journal article" date="2018" name="Microbes Environ.">
        <title>Comparative Genomic Insights into Endofungal Lifestyles of Two Bacterial Endosymbionts, Mycoavidus cysteinexigens and Burkholderia rhizoxinica.</title>
        <authorList>
            <person name="Sharmin D."/>
            <person name="Guo Y."/>
            <person name="Nishizawa T."/>
            <person name="Ohshima S."/>
            <person name="Sato Y."/>
            <person name="Takashima Y."/>
            <person name="Narisawa K."/>
            <person name="Ohta H."/>
        </authorList>
    </citation>
    <scope>NUCLEOTIDE SEQUENCE [LARGE SCALE GENOMIC DNA]</scope>
    <source>
        <strain evidence="1 2">B1-EB</strain>
    </source>
</reference>
<organism evidence="1 2">
    <name type="scientific">Mycoavidus cysteinexigens</name>
    <dbReference type="NCBI Taxonomy" id="1553431"/>
    <lineage>
        <taxon>Bacteria</taxon>
        <taxon>Pseudomonadati</taxon>
        <taxon>Pseudomonadota</taxon>
        <taxon>Betaproteobacteria</taxon>
        <taxon>Burkholderiales</taxon>
        <taxon>Burkholderiaceae</taxon>
        <taxon>Mycoavidus</taxon>
    </lineage>
</organism>